<dbReference type="PROSITE" id="PS50263">
    <property type="entry name" value="CN_HYDROLASE"/>
    <property type="match status" value="1"/>
</dbReference>
<keyword evidence="2" id="KW-0378">Hydrolase</keyword>
<gene>
    <name evidence="2" type="ORF">M5G17_26865</name>
</gene>
<comment type="caution">
    <text evidence="2">The sequence shown here is derived from an EMBL/GenBank/DDBJ whole genome shotgun (WGS) entry which is preliminary data.</text>
</comment>
<dbReference type="Gene3D" id="3.60.110.10">
    <property type="entry name" value="Carbon-nitrogen hydrolase"/>
    <property type="match status" value="1"/>
</dbReference>
<reference evidence="2 3" key="1">
    <citation type="submission" date="2022-05" db="EMBL/GenBank/DDBJ databases">
        <title>Novel Pseudomonas spp. Isolated from a Rainbow Trout Aquaculture Facility.</title>
        <authorList>
            <person name="Testerman T."/>
            <person name="Graf J."/>
        </authorList>
    </citation>
    <scope>NUCLEOTIDE SEQUENCE [LARGE SCALE GENOMIC DNA]</scope>
    <source>
        <strain evidence="2 3">ID1025</strain>
    </source>
</reference>
<organism evidence="2 3">
    <name type="scientific">Pseudomonas rubra</name>
    <dbReference type="NCBI Taxonomy" id="2942627"/>
    <lineage>
        <taxon>Bacteria</taxon>
        <taxon>Pseudomonadati</taxon>
        <taxon>Pseudomonadota</taxon>
        <taxon>Gammaproteobacteria</taxon>
        <taxon>Pseudomonadales</taxon>
        <taxon>Pseudomonadaceae</taxon>
        <taxon>Pseudomonas</taxon>
    </lineage>
</organism>
<dbReference type="InterPro" id="IPR044083">
    <property type="entry name" value="RamA-like"/>
</dbReference>
<dbReference type="GO" id="GO:0016787">
    <property type="term" value="F:hydrolase activity"/>
    <property type="evidence" value="ECO:0007669"/>
    <property type="project" value="UniProtKB-KW"/>
</dbReference>
<accession>A0ABT5PG36</accession>
<dbReference type="InterPro" id="IPR003010">
    <property type="entry name" value="C-N_Hydrolase"/>
</dbReference>
<dbReference type="CDD" id="cd07576">
    <property type="entry name" value="R-amidase_like"/>
    <property type="match status" value="1"/>
</dbReference>
<dbReference type="PANTHER" id="PTHR23088:SF27">
    <property type="entry name" value="DEAMINATED GLUTATHIONE AMIDASE"/>
    <property type="match status" value="1"/>
</dbReference>
<keyword evidence="3" id="KW-1185">Reference proteome</keyword>
<proteinExistence type="predicted"/>
<name>A0ABT5PG36_9PSED</name>
<dbReference type="InterPro" id="IPR036526">
    <property type="entry name" value="C-N_Hydrolase_sf"/>
</dbReference>
<dbReference type="SUPFAM" id="SSF56317">
    <property type="entry name" value="Carbon-nitrogen hydrolase"/>
    <property type="match status" value="1"/>
</dbReference>
<dbReference type="RefSeq" id="WP_273895890.1">
    <property type="nucleotide sequence ID" value="NZ_JAMDGP010000073.1"/>
</dbReference>
<evidence type="ECO:0000259" key="1">
    <source>
        <dbReference type="PROSITE" id="PS50263"/>
    </source>
</evidence>
<dbReference type="EMBL" id="JAMDGZ010000084">
    <property type="protein sequence ID" value="MDD1017281.1"/>
    <property type="molecule type" value="Genomic_DNA"/>
</dbReference>
<dbReference type="Proteomes" id="UP001148184">
    <property type="component" value="Unassembled WGS sequence"/>
</dbReference>
<evidence type="ECO:0000313" key="3">
    <source>
        <dbReference type="Proteomes" id="UP001148184"/>
    </source>
</evidence>
<sequence>MKIELIQLAGRDGDTAYNLQRTLEAIASCAPDTDLLVFPETQLMGFASAEQLPKVAEAVDGPSVTAVLQALRERDVAVVIGLAEKADGHYYNTSLLLTPEGIALHYRKTHLWPSERGLFTPGDRYATTCWKGLRIGLLICYDIELPESSRALAQLGVDLIVVSNGNMDPYGPVHRTAIMARAQENQAFALMVNRVGAGDDNLVFAGGSAVVDPHGRLLFEAGREACRQVIELDLAQLDQARRAYDYLADRRLQLPGQRLEHADGRRELLIPRALPLTTTRSRSAP</sequence>
<feature type="domain" description="CN hydrolase" evidence="1">
    <location>
        <begin position="1"/>
        <end position="239"/>
    </location>
</feature>
<dbReference type="Pfam" id="PF00795">
    <property type="entry name" value="CN_hydrolase"/>
    <property type="match status" value="1"/>
</dbReference>
<evidence type="ECO:0000313" key="2">
    <source>
        <dbReference type="EMBL" id="MDD1017281.1"/>
    </source>
</evidence>
<dbReference type="PANTHER" id="PTHR23088">
    <property type="entry name" value="NITRILASE-RELATED"/>
    <property type="match status" value="1"/>
</dbReference>
<protein>
    <submittedName>
        <fullName evidence="2">Carbon-nitrogen hydrolase family protein</fullName>
    </submittedName>
</protein>